<proteinExistence type="predicted"/>
<dbReference type="GO" id="GO:0008658">
    <property type="term" value="F:penicillin binding"/>
    <property type="evidence" value="ECO:0007669"/>
    <property type="project" value="InterPro"/>
</dbReference>
<name>A0A5C5BAV7_9MICO</name>
<dbReference type="OrthoDB" id="9766847at2"/>
<dbReference type="EMBL" id="VENP01000059">
    <property type="protein sequence ID" value="TNU73182.1"/>
    <property type="molecule type" value="Genomic_DNA"/>
</dbReference>
<dbReference type="InterPro" id="IPR050515">
    <property type="entry name" value="Beta-lactam/transpept"/>
</dbReference>
<dbReference type="Gene3D" id="3.40.710.10">
    <property type="entry name" value="DD-peptidase/beta-lactamase superfamily"/>
    <property type="match status" value="1"/>
</dbReference>
<dbReference type="Pfam" id="PF21922">
    <property type="entry name" value="PBP_dimer_2"/>
    <property type="match status" value="1"/>
</dbReference>
<feature type="domain" description="Penicillin-binding protein transpeptidase" evidence="1">
    <location>
        <begin position="155"/>
        <end position="485"/>
    </location>
</feature>
<dbReference type="PANTHER" id="PTHR30627:SF24">
    <property type="entry name" value="PENICILLIN-BINDING PROTEIN 4B"/>
    <property type="match status" value="1"/>
</dbReference>
<dbReference type="SUPFAM" id="SSF56601">
    <property type="entry name" value="beta-lactamase/transpeptidase-like"/>
    <property type="match status" value="1"/>
</dbReference>
<sequence>MNAALRRVSAVVIAMFLVLMAAVTSVQFFQASSLNGDPRNVRNTYRENGRDRGPIVVAGAEIAFSQPVDDPYKFLRTYTQGPLYAPVTGYSSVVFGQSGIELAENSVLNGTSPSLWQQRLGDLVTGRQPQGGAVELTIDPAVQQAAYDALGDHEGAVVALDPRTGEVLALVSTPGFDPNVLAGHDTAAVNAAWQQLLNDPGKPLANRAIAGDTYAPGSTFKLIDVAAALSADAALTPDTRISAPDSITLPGSTATIANPAGERCDDGETATLATAFAKSCNTPFVQMALDLGADAIRDQADAFGFGDQLAIPLTVTPSRLGPIADEAALGQTAIGQRDVRVTPLQMAMVSSAIANDGVLMRPYLVATTRDANLTVVSKTSPSELSTPITPEVAATMTQLMEGVVTSGTGRRAQISGVQVAGKTGTAESGFDDGTARSNPHAWFTGFAPADDPQVAVAVLVVNGADPAAGDYTGGALAAPIARSVMAAALGSGS</sequence>
<organism evidence="3 4">
    <name type="scientific">Miniimonas arenae</name>
    <dbReference type="NCBI Taxonomy" id="676201"/>
    <lineage>
        <taxon>Bacteria</taxon>
        <taxon>Bacillati</taxon>
        <taxon>Actinomycetota</taxon>
        <taxon>Actinomycetes</taxon>
        <taxon>Micrococcales</taxon>
        <taxon>Beutenbergiaceae</taxon>
        <taxon>Miniimonas</taxon>
    </lineage>
</organism>
<feature type="domain" description="Penicillin binding protein A dimerisation" evidence="2">
    <location>
        <begin position="52"/>
        <end position="134"/>
    </location>
</feature>
<dbReference type="InterPro" id="IPR036138">
    <property type="entry name" value="PBP_dimer_sf"/>
</dbReference>
<accession>A0A5C5BAV7</accession>
<dbReference type="AlphaFoldDB" id="A0A5C5BAV7"/>
<evidence type="ECO:0000313" key="3">
    <source>
        <dbReference type="EMBL" id="TNU73182.1"/>
    </source>
</evidence>
<dbReference type="InterPro" id="IPR012338">
    <property type="entry name" value="Beta-lactam/transpept-like"/>
</dbReference>
<dbReference type="Pfam" id="PF00905">
    <property type="entry name" value="Transpeptidase"/>
    <property type="match status" value="1"/>
</dbReference>
<dbReference type="Proteomes" id="UP000313849">
    <property type="component" value="Unassembled WGS sequence"/>
</dbReference>
<gene>
    <name evidence="3" type="ORF">FH969_12725</name>
</gene>
<dbReference type="PANTHER" id="PTHR30627">
    <property type="entry name" value="PEPTIDOGLYCAN D,D-TRANSPEPTIDASE"/>
    <property type="match status" value="1"/>
</dbReference>
<comment type="caution">
    <text evidence="3">The sequence shown here is derived from an EMBL/GenBank/DDBJ whole genome shotgun (WGS) entry which is preliminary data.</text>
</comment>
<evidence type="ECO:0000259" key="1">
    <source>
        <dbReference type="Pfam" id="PF00905"/>
    </source>
</evidence>
<evidence type="ECO:0000313" key="4">
    <source>
        <dbReference type="Proteomes" id="UP000313849"/>
    </source>
</evidence>
<dbReference type="SUPFAM" id="SSF56519">
    <property type="entry name" value="Penicillin binding protein dimerisation domain"/>
    <property type="match status" value="1"/>
</dbReference>
<dbReference type="GO" id="GO:0005886">
    <property type="term" value="C:plasma membrane"/>
    <property type="evidence" value="ECO:0007669"/>
    <property type="project" value="TreeGrafter"/>
</dbReference>
<dbReference type="Gene3D" id="3.90.1310.10">
    <property type="entry name" value="Penicillin-binding protein 2a (Domain 2)"/>
    <property type="match status" value="1"/>
</dbReference>
<keyword evidence="4" id="KW-1185">Reference proteome</keyword>
<dbReference type="InterPro" id="IPR054120">
    <property type="entry name" value="PBPA_dimer"/>
</dbReference>
<dbReference type="InterPro" id="IPR001460">
    <property type="entry name" value="PCN-bd_Tpept"/>
</dbReference>
<dbReference type="GO" id="GO:0071972">
    <property type="term" value="F:peptidoglycan L,D-transpeptidase activity"/>
    <property type="evidence" value="ECO:0007669"/>
    <property type="project" value="TreeGrafter"/>
</dbReference>
<reference evidence="3 4" key="1">
    <citation type="submission" date="2019-06" db="EMBL/GenBank/DDBJ databases">
        <title>Draft genome sequence of Miniimonas arenae KCTC 19750T isolated from sea sand.</title>
        <authorList>
            <person name="Park S.-J."/>
        </authorList>
    </citation>
    <scope>NUCLEOTIDE SEQUENCE [LARGE SCALE GENOMIC DNA]</scope>
    <source>
        <strain evidence="3 4">KCTC 19750</strain>
    </source>
</reference>
<protein>
    <submittedName>
        <fullName evidence="3">Penicillin-binding protein 2</fullName>
    </submittedName>
</protein>
<evidence type="ECO:0000259" key="2">
    <source>
        <dbReference type="Pfam" id="PF21922"/>
    </source>
</evidence>
<dbReference type="GO" id="GO:0071555">
    <property type="term" value="P:cell wall organization"/>
    <property type="evidence" value="ECO:0007669"/>
    <property type="project" value="TreeGrafter"/>
</dbReference>